<name>A0A1H7JRV1_OLID1</name>
<dbReference type="RefSeq" id="WP_093319764.1">
    <property type="nucleotide sequence ID" value="NZ_FOAF01000001.1"/>
</dbReference>
<dbReference type="InterPro" id="IPR020941">
    <property type="entry name" value="SUFU-like_domain"/>
</dbReference>
<gene>
    <name evidence="2" type="ORF">SAMN05661044_01104</name>
</gene>
<evidence type="ECO:0000313" key="2">
    <source>
        <dbReference type="EMBL" id="SEK77124.1"/>
    </source>
</evidence>
<organism evidence="2 3">
    <name type="scientific">Olivibacter domesticus</name>
    <name type="common">Pseudosphingobacterium domesticum</name>
    <dbReference type="NCBI Taxonomy" id="407022"/>
    <lineage>
        <taxon>Bacteria</taxon>
        <taxon>Pseudomonadati</taxon>
        <taxon>Bacteroidota</taxon>
        <taxon>Sphingobacteriia</taxon>
        <taxon>Sphingobacteriales</taxon>
        <taxon>Sphingobacteriaceae</taxon>
        <taxon>Olivibacter</taxon>
    </lineage>
</organism>
<keyword evidence="3" id="KW-1185">Reference proteome</keyword>
<accession>A0A1H7JRV1</accession>
<dbReference type="Pfam" id="PF05076">
    <property type="entry name" value="SUFU"/>
    <property type="match status" value="1"/>
</dbReference>
<reference evidence="3" key="1">
    <citation type="submission" date="2016-10" db="EMBL/GenBank/DDBJ databases">
        <authorList>
            <person name="Varghese N."/>
            <person name="Submissions S."/>
        </authorList>
    </citation>
    <scope>NUCLEOTIDE SEQUENCE [LARGE SCALE GENOMIC DNA]</scope>
    <source>
        <strain evidence="3">DSM 18733</strain>
    </source>
</reference>
<dbReference type="STRING" id="407022.SAMN05661044_01104"/>
<proteinExistence type="predicted"/>
<feature type="domain" description="Suppressor of fused-like" evidence="1">
    <location>
        <begin position="38"/>
        <end position="183"/>
    </location>
</feature>
<dbReference type="EMBL" id="FOAF01000001">
    <property type="protein sequence ID" value="SEK77124.1"/>
    <property type="molecule type" value="Genomic_DNA"/>
</dbReference>
<dbReference type="AlphaFoldDB" id="A0A1H7JRV1"/>
<evidence type="ECO:0000313" key="3">
    <source>
        <dbReference type="Proteomes" id="UP000199421"/>
    </source>
</evidence>
<dbReference type="Proteomes" id="UP000199421">
    <property type="component" value="Unassembled WGS sequence"/>
</dbReference>
<sequence>MKRNKYYEKVIAHYVSNWGNPFSENRWNKGPVHDLDKNFHILEFELTETRNMWTYATCGMSALSDLHPVELHLFSEDRDEGLVELLTIVAHYHNTAQKLDLGHTANFGRSWKKDSKCTYGLISLPYLDGPNVENLKLGEGKSVGFYWLIPVTEKEAIFKKDHGIEALENKFEQKQFNYLNPERSSVI</sequence>
<dbReference type="OrthoDB" id="8479146at2"/>
<evidence type="ECO:0000259" key="1">
    <source>
        <dbReference type="Pfam" id="PF05076"/>
    </source>
</evidence>
<protein>
    <submittedName>
        <fullName evidence="2">Suppressor of fused protein (SUFU)</fullName>
    </submittedName>
</protein>